<sequence>MTLRSLAFALALGSSDEPARALAEGRFTDAAQAIETSATQDSEMLWTAAEIRTGLGQPELAEADLSASERIAGQRSSADAAAAFWRRRALLWTWEQRLEHMRTYLRRHARHGGLARRIVAEATIAQFLWLLSCKGSVSHGVCAEFDVQVRRRARDTGWPRRPWADKSKKAVPAKLGPIFVHCDITFGRVQGSEREPRGSAAARAQLRRVVTLARKADSAVLSEPEVAAAVLAAELSLLDTSLEAYLMKHVGEPRLYPDRWLANSQAPADIRELGRQRREVARAERELADTNRALATEGAALRKRYEEFALRAGSGRIARDAWFRVALVSQHHAAELGGARPRGGFPSGEEALRWCDESSARVAPLRQAAREAYARCLSDATARGEFDAGVEVCEQVLVEYWPKDYPAPAELVGRPGLLASAPQSIGFILEPPLE</sequence>
<accession>A0ABY7H0M4</accession>
<evidence type="ECO:0000313" key="1">
    <source>
        <dbReference type="EMBL" id="WAS92783.1"/>
    </source>
</evidence>
<name>A0ABY7H0M4_9BACT</name>
<evidence type="ECO:0000313" key="2">
    <source>
        <dbReference type="Proteomes" id="UP001164459"/>
    </source>
</evidence>
<dbReference type="EMBL" id="CP114040">
    <property type="protein sequence ID" value="WAS92783.1"/>
    <property type="molecule type" value="Genomic_DNA"/>
</dbReference>
<protein>
    <submittedName>
        <fullName evidence="1">Uncharacterized protein</fullName>
    </submittedName>
</protein>
<gene>
    <name evidence="1" type="ORF">O0S08_41945</name>
</gene>
<organism evidence="1 2">
    <name type="scientific">Nannocystis punicea</name>
    <dbReference type="NCBI Taxonomy" id="2995304"/>
    <lineage>
        <taxon>Bacteria</taxon>
        <taxon>Pseudomonadati</taxon>
        <taxon>Myxococcota</taxon>
        <taxon>Polyangia</taxon>
        <taxon>Nannocystales</taxon>
        <taxon>Nannocystaceae</taxon>
        <taxon>Nannocystis</taxon>
    </lineage>
</organism>
<keyword evidence="2" id="KW-1185">Reference proteome</keyword>
<proteinExistence type="predicted"/>
<dbReference type="RefSeq" id="WP_269035139.1">
    <property type="nucleotide sequence ID" value="NZ_CP114040.1"/>
</dbReference>
<dbReference type="Proteomes" id="UP001164459">
    <property type="component" value="Chromosome"/>
</dbReference>
<reference evidence="1" key="1">
    <citation type="submission" date="2022-11" db="EMBL/GenBank/DDBJ databases">
        <title>Minimal conservation of predation-associated metabolite biosynthetic gene clusters underscores biosynthetic potential of Myxococcota including descriptions for ten novel species: Archangium lansinium sp. nov., Myxococcus landrumus sp. nov., Nannocystis bai.</title>
        <authorList>
            <person name="Ahearne A."/>
            <person name="Stevens C."/>
            <person name="Dowd S."/>
        </authorList>
    </citation>
    <scope>NUCLEOTIDE SEQUENCE</scope>
    <source>
        <strain evidence="1">Fl3</strain>
    </source>
</reference>